<evidence type="ECO:0000313" key="2">
    <source>
        <dbReference type="Proteomes" id="UP000501690"/>
    </source>
</evidence>
<dbReference type="EMBL" id="CP039345">
    <property type="protein sequence ID" value="QCD78680.1"/>
    <property type="molecule type" value="Genomic_DNA"/>
</dbReference>
<accession>A0A4D6KPS8</accession>
<dbReference type="AlphaFoldDB" id="A0A4D6KPS8"/>
<keyword evidence="2" id="KW-1185">Reference proteome</keyword>
<evidence type="ECO:0000313" key="1">
    <source>
        <dbReference type="EMBL" id="QCD78680.1"/>
    </source>
</evidence>
<organism evidence="1 2">
    <name type="scientific">Vigna unguiculata</name>
    <name type="common">Cowpea</name>
    <dbReference type="NCBI Taxonomy" id="3917"/>
    <lineage>
        <taxon>Eukaryota</taxon>
        <taxon>Viridiplantae</taxon>
        <taxon>Streptophyta</taxon>
        <taxon>Embryophyta</taxon>
        <taxon>Tracheophyta</taxon>
        <taxon>Spermatophyta</taxon>
        <taxon>Magnoliopsida</taxon>
        <taxon>eudicotyledons</taxon>
        <taxon>Gunneridae</taxon>
        <taxon>Pentapetalae</taxon>
        <taxon>rosids</taxon>
        <taxon>fabids</taxon>
        <taxon>Fabales</taxon>
        <taxon>Fabaceae</taxon>
        <taxon>Papilionoideae</taxon>
        <taxon>50 kb inversion clade</taxon>
        <taxon>NPAAA clade</taxon>
        <taxon>indigoferoid/millettioid clade</taxon>
        <taxon>Phaseoleae</taxon>
        <taxon>Vigna</taxon>
    </lineage>
</organism>
<proteinExistence type="predicted"/>
<dbReference type="Proteomes" id="UP000501690">
    <property type="component" value="Linkage Group LG1"/>
</dbReference>
<gene>
    <name evidence="1" type="ORF">DEO72_LG1g2316</name>
</gene>
<protein>
    <submittedName>
        <fullName evidence="1">Uncharacterized protein</fullName>
    </submittedName>
</protein>
<sequence length="77" mass="8216">MVQRGRCVVLMVAAMNGRGSWCSRRLARLTVGWGYHGWGARRKNSRSVAEMVAGEEVAAAAAGDSGRGEKLGLGFHV</sequence>
<reference evidence="1 2" key="1">
    <citation type="submission" date="2019-04" db="EMBL/GenBank/DDBJ databases">
        <title>An improved genome assembly and genetic linkage map for asparagus bean, Vigna unguiculata ssp. sesquipedialis.</title>
        <authorList>
            <person name="Xia Q."/>
            <person name="Zhang R."/>
            <person name="Dong Y."/>
        </authorList>
    </citation>
    <scope>NUCLEOTIDE SEQUENCE [LARGE SCALE GENOMIC DNA]</scope>
    <source>
        <tissue evidence="1">Leaf</tissue>
    </source>
</reference>
<name>A0A4D6KPS8_VIGUN</name>